<comment type="caution">
    <text evidence="2">The sequence shown here is derived from an EMBL/GenBank/DDBJ whole genome shotgun (WGS) entry which is preliminary data.</text>
</comment>
<accession>A0A5B7J6X9</accession>
<protein>
    <submittedName>
        <fullName evidence="2">Uncharacterized protein</fullName>
    </submittedName>
</protein>
<dbReference type="Proteomes" id="UP000324222">
    <property type="component" value="Unassembled WGS sequence"/>
</dbReference>
<evidence type="ECO:0000256" key="1">
    <source>
        <dbReference type="SAM" id="MobiDB-lite"/>
    </source>
</evidence>
<evidence type="ECO:0000313" key="2">
    <source>
        <dbReference type="EMBL" id="MPC91912.1"/>
    </source>
</evidence>
<feature type="region of interest" description="Disordered" evidence="1">
    <location>
        <begin position="61"/>
        <end position="96"/>
    </location>
</feature>
<proteinExistence type="predicted"/>
<keyword evidence="3" id="KW-1185">Reference proteome</keyword>
<feature type="compositionally biased region" description="Pro residues" evidence="1">
    <location>
        <begin position="78"/>
        <end position="96"/>
    </location>
</feature>
<reference evidence="2 3" key="1">
    <citation type="submission" date="2019-05" db="EMBL/GenBank/DDBJ databases">
        <title>Another draft genome of Portunus trituberculatus and its Hox gene families provides insights of decapod evolution.</title>
        <authorList>
            <person name="Jeong J.-H."/>
            <person name="Song I."/>
            <person name="Kim S."/>
            <person name="Choi T."/>
            <person name="Kim D."/>
            <person name="Ryu S."/>
            <person name="Kim W."/>
        </authorList>
    </citation>
    <scope>NUCLEOTIDE SEQUENCE [LARGE SCALE GENOMIC DNA]</scope>
    <source>
        <tissue evidence="2">Muscle</tissue>
    </source>
</reference>
<organism evidence="2 3">
    <name type="scientific">Portunus trituberculatus</name>
    <name type="common">Swimming crab</name>
    <name type="synonym">Neptunus trituberculatus</name>
    <dbReference type="NCBI Taxonomy" id="210409"/>
    <lineage>
        <taxon>Eukaryota</taxon>
        <taxon>Metazoa</taxon>
        <taxon>Ecdysozoa</taxon>
        <taxon>Arthropoda</taxon>
        <taxon>Crustacea</taxon>
        <taxon>Multicrustacea</taxon>
        <taxon>Malacostraca</taxon>
        <taxon>Eumalacostraca</taxon>
        <taxon>Eucarida</taxon>
        <taxon>Decapoda</taxon>
        <taxon>Pleocyemata</taxon>
        <taxon>Brachyura</taxon>
        <taxon>Eubrachyura</taxon>
        <taxon>Portunoidea</taxon>
        <taxon>Portunidae</taxon>
        <taxon>Portuninae</taxon>
        <taxon>Portunus</taxon>
    </lineage>
</organism>
<evidence type="ECO:0000313" key="3">
    <source>
        <dbReference type="Proteomes" id="UP000324222"/>
    </source>
</evidence>
<name>A0A5B7J6X9_PORTR</name>
<gene>
    <name evidence="2" type="ORF">E2C01_086975</name>
</gene>
<dbReference type="EMBL" id="VSRR010089441">
    <property type="protein sequence ID" value="MPC91912.1"/>
    <property type="molecule type" value="Genomic_DNA"/>
</dbReference>
<sequence length="96" mass="10449">MTQEGEGLTSVPASVLLLPGTRAAHGELICRAVSYFHFPLHQEYTFLFTFPLHLTPNPCPNTSHISTKPLHHPDTPSTSPPIPSIIPIPPSTPFSI</sequence>
<dbReference type="AlphaFoldDB" id="A0A5B7J6X9"/>